<gene>
    <name evidence="6" type="ORF">ACJIZ3_021649</name>
</gene>
<evidence type="ECO:0000256" key="4">
    <source>
        <dbReference type="SAM" id="MobiDB-lite"/>
    </source>
</evidence>
<dbReference type="PANTHER" id="PTHR31874:SF10">
    <property type="entry name" value="PROTEIN CHLOROPLAST IMPORT APPARATUS 2"/>
    <property type="match status" value="1"/>
</dbReference>
<keyword evidence="7" id="KW-1185">Reference proteome</keyword>
<feature type="region of interest" description="Disordered" evidence="4">
    <location>
        <begin position="403"/>
        <end position="422"/>
    </location>
</feature>
<evidence type="ECO:0000256" key="3">
    <source>
        <dbReference type="PROSITE-ProRule" id="PRU00357"/>
    </source>
</evidence>
<dbReference type="EMBL" id="JBJXBP010000006">
    <property type="protein sequence ID" value="KAL3825620.1"/>
    <property type="molecule type" value="Genomic_DNA"/>
</dbReference>
<protein>
    <recommendedName>
        <fullName evidence="5">CCT domain-containing protein</fullName>
    </recommendedName>
</protein>
<name>A0ABD3SM25_9LAMI</name>
<sequence length="422" mass="47459">MSSCLSGGTGRAYRLDLEIIKSPSNSWISNSSSPSSTLSESSNSPLTISTRKPRTPRKRPNQTYNEAAAILSTAHPKIFPCNKSTKSYDSCDKNPIFSEPTSDLLMPFQELDTSGFLLHPPIVHGSNPKGSNLMNLLEKPCLSPGEITSYGNFSEVCDDFQEDFDAESILDEEIEEGIDSILGNFKIENESKDDFLSNNMSNSMEMSNFCYGYPVGFEGFDSGNGMRKELRGIRNVDEGDWWRFPCVNMIDINPKIDVKKKKKKKKVEIKNLKENSISINRDMKKNLDSKSSGDQECIPKVNAGLLLKLNYDDVLNAWSDKDSPFSGDAPAAEVAGNDVQEISILLLETTDQDLGRLAQIDLFSENGVREASVLRYKEKRRTRLFSKKIRYQVRKVNADRRPRMKGRFVRTPNSPDIDEERS</sequence>
<proteinExistence type="predicted"/>
<dbReference type="PROSITE" id="PS51017">
    <property type="entry name" value="CCT"/>
    <property type="match status" value="1"/>
</dbReference>
<organism evidence="6 7">
    <name type="scientific">Penstemon smallii</name>
    <dbReference type="NCBI Taxonomy" id="265156"/>
    <lineage>
        <taxon>Eukaryota</taxon>
        <taxon>Viridiplantae</taxon>
        <taxon>Streptophyta</taxon>
        <taxon>Embryophyta</taxon>
        <taxon>Tracheophyta</taxon>
        <taxon>Spermatophyta</taxon>
        <taxon>Magnoliopsida</taxon>
        <taxon>eudicotyledons</taxon>
        <taxon>Gunneridae</taxon>
        <taxon>Pentapetalae</taxon>
        <taxon>asterids</taxon>
        <taxon>lamiids</taxon>
        <taxon>Lamiales</taxon>
        <taxon>Plantaginaceae</taxon>
        <taxon>Cheloneae</taxon>
        <taxon>Penstemon</taxon>
    </lineage>
</organism>
<reference evidence="6 7" key="1">
    <citation type="submission" date="2024-12" db="EMBL/GenBank/DDBJ databases">
        <title>The unique morphological basis and parallel evolutionary history of personate flowers in Penstemon.</title>
        <authorList>
            <person name="Depatie T.H."/>
            <person name="Wessinger C.A."/>
        </authorList>
    </citation>
    <scope>NUCLEOTIDE SEQUENCE [LARGE SCALE GENOMIC DNA]</scope>
    <source>
        <strain evidence="6">WTNN_2</strain>
        <tissue evidence="6">Leaf</tissue>
    </source>
</reference>
<comment type="caution">
    <text evidence="6">The sequence shown here is derived from an EMBL/GenBank/DDBJ whole genome shotgun (WGS) entry which is preliminary data.</text>
</comment>
<dbReference type="Proteomes" id="UP001634393">
    <property type="component" value="Unassembled WGS sequence"/>
</dbReference>
<evidence type="ECO:0000313" key="6">
    <source>
        <dbReference type="EMBL" id="KAL3825620.1"/>
    </source>
</evidence>
<evidence type="ECO:0000256" key="1">
    <source>
        <dbReference type="ARBA" id="ARBA00004123"/>
    </source>
</evidence>
<feature type="compositionally biased region" description="Low complexity" evidence="4">
    <location>
        <begin position="26"/>
        <end position="45"/>
    </location>
</feature>
<evidence type="ECO:0000256" key="2">
    <source>
        <dbReference type="ARBA" id="ARBA00023242"/>
    </source>
</evidence>
<dbReference type="GO" id="GO:0005634">
    <property type="term" value="C:nucleus"/>
    <property type="evidence" value="ECO:0007669"/>
    <property type="project" value="UniProtKB-SubCell"/>
</dbReference>
<dbReference type="AlphaFoldDB" id="A0ABD3SM25"/>
<dbReference type="InterPro" id="IPR010402">
    <property type="entry name" value="CCT_domain"/>
</dbReference>
<evidence type="ECO:0000313" key="7">
    <source>
        <dbReference type="Proteomes" id="UP001634393"/>
    </source>
</evidence>
<keyword evidence="2 3" id="KW-0539">Nucleus</keyword>
<dbReference type="InterPro" id="IPR052453">
    <property type="entry name" value="CONSTANS-like_ZF"/>
</dbReference>
<comment type="subcellular location">
    <subcellularLocation>
        <location evidence="1 3">Nucleus</location>
    </subcellularLocation>
</comment>
<feature type="region of interest" description="Disordered" evidence="4">
    <location>
        <begin position="26"/>
        <end position="61"/>
    </location>
</feature>
<evidence type="ECO:0000259" key="5">
    <source>
        <dbReference type="PROSITE" id="PS51017"/>
    </source>
</evidence>
<dbReference type="Pfam" id="PF06203">
    <property type="entry name" value="CCT"/>
    <property type="match status" value="1"/>
</dbReference>
<feature type="domain" description="CCT" evidence="5">
    <location>
        <begin position="369"/>
        <end position="411"/>
    </location>
</feature>
<feature type="compositionally biased region" description="Basic residues" evidence="4">
    <location>
        <begin position="51"/>
        <end position="60"/>
    </location>
</feature>
<dbReference type="PANTHER" id="PTHR31874">
    <property type="entry name" value="CCT MOTIF FAMILY PROTEIN, EXPRESSED"/>
    <property type="match status" value="1"/>
</dbReference>
<accession>A0ABD3SM25</accession>